<keyword evidence="1 2" id="KW-0689">Ribosomal protein</keyword>
<organism evidence="2 3">
    <name type="scientific">Ascobolus immersus RN42</name>
    <dbReference type="NCBI Taxonomy" id="1160509"/>
    <lineage>
        <taxon>Eukaryota</taxon>
        <taxon>Fungi</taxon>
        <taxon>Dikarya</taxon>
        <taxon>Ascomycota</taxon>
        <taxon>Pezizomycotina</taxon>
        <taxon>Pezizomycetes</taxon>
        <taxon>Pezizales</taxon>
        <taxon>Ascobolaceae</taxon>
        <taxon>Ascobolus</taxon>
    </lineage>
</organism>
<dbReference type="EMBL" id="ML119731">
    <property type="protein sequence ID" value="RPA77144.1"/>
    <property type="molecule type" value="Genomic_DNA"/>
</dbReference>
<dbReference type="OrthoDB" id="2210at2759"/>
<keyword evidence="1" id="KW-0687">Ribonucleoprotein</keyword>
<dbReference type="AlphaFoldDB" id="A0A3N4I5M1"/>
<evidence type="ECO:0000313" key="3">
    <source>
        <dbReference type="Proteomes" id="UP000275078"/>
    </source>
</evidence>
<dbReference type="PIRSF" id="PIRSF037706">
    <property type="entry name" value="MRP10"/>
    <property type="match status" value="1"/>
</dbReference>
<evidence type="ECO:0000313" key="2">
    <source>
        <dbReference type="EMBL" id="RPA77144.1"/>
    </source>
</evidence>
<dbReference type="GO" id="GO:0032543">
    <property type="term" value="P:mitochondrial translation"/>
    <property type="evidence" value="ECO:0007669"/>
    <property type="project" value="InterPro"/>
</dbReference>
<dbReference type="Proteomes" id="UP000275078">
    <property type="component" value="Unassembled WGS sequence"/>
</dbReference>
<reference evidence="2 3" key="1">
    <citation type="journal article" date="2018" name="Nat. Ecol. Evol.">
        <title>Pezizomycetes genomes reveal the molecular basis of ectomycorrhizal truffle lifestyle.</title>
        <authorList>
            <person name="Murat C."/>
            <person name="Payen T."/>
            <person name="Noel B."/>
            <person name="Kuo A."/>
            <person name="Morin E."/>
            <person name="Chen J."/>
            <person name="Kohler A."/>
            <person name="Krizsan K."/>
            <person name="Balestrini R."/>
            <person name="Da Silva C."/>
            <person name="Montanini B."/>
            <person name="Hainaut M."/>
            <person name="Levati E."/>
            <person name="Barry K.W."/>
            <person name="Belfiori B."/>
            <person name="Cichocki N."/>
            <person name="Clum A."/>
            <person name="Dockter R.B."/>
            <person name="Fauchery L."/>
            <person name="Guy J."/>
            <person name="Iotti M."/>
            <person name="Le Tacon F."/>
            <person name="Lindquist E.A."/>
            <person name="Lipzen A."/>
            <person name="Malagnac F."/>
            <person name="Mello A."/>
            <person name="Molinier V."/>
            <person name="Miyauchi S."/>
            <person name="Poulain J."/>
            <person name="Riccioni C."/>
            <person name="Rubini A."/>
            <person name="Sitrit Y."/>
            <person name="Splivallo R."/>
            <person name="Traeger S."/>
            <person name="Wang M."/>
            <person name="Zifcakova L."/>
            <person name="Wipf D."/>
            <person name="Zambonelli A."/>
            <person name="Paolocci F."/>
            <person name="Nowrousian M."/>
            <person name="Ottonello S."/>
            <person name="Baldrian P."/>
            <person name="Spatafora J.W."/>
            <person name="Henrissat B."/>
            <person name="Nagy L.G."/>
            <person name="Aury J.M."/>
            <person name="Wincker P."/>
            <person name="Grigoriev I.V."/>
            <person name="Bonfante P."/>
            <person name="Martin F.M."/>
        </authorList>
    </citation>
    <scope>NUCLEOTIDE SEQUENCE [LARGE SCALE GENOMIC DNA]</scope>
    <source>
        <strain evidence="2 3">RN42</strain>
    </source>
</reference>
<keyword evidence="1" id="KW-0496">Mitochondrion</keyword>
<comment type="subunit">
    <text evidence="1">Component of the mitochondrial small ribosomal subunit.</text>
</comment>
<evidence type="ECO:0000256" key="1">
    <source>
        <dbReference type="PIRNR" id="PIRNR037706"/>
    </source>
</evidence>
<comment type="subcellular location">
    <subcellularLocation>
        <location evidence="1">Mitochondrion</location>
    </subcellularLocation>
</comment>
<comment type="function">
    <text evidence="1">Component of the mitochondrial ribosome (mitoribosome), a dedicated translation machinery responsible for the synthesis of mitochondrial genome-encoded proteins, including at least some of the essential transmembrane subunits of the mitochondrial respiratory chain. The mitoribosomes are attached to the mitochondrial inner membrane and translation products are cotranslationally integrated into the membrane.</text>
</comment>
<accession>A0A3N4I5M1</accession>
<dbReference type="InterPro" id="IPR017264">
    <property type="entry name" value="Ribosomal_mS37_fun"/>
</dbReference>
<comment type="similarity">
    <text evidence="1">Belongs to the mitochondrion-specific ribosomal protein mS37 family.</text>
</comment>
<dbReference type="GO" id="GO:0003735">
    <property type="term" value="F:structural constituent of ribosome"/>
    <property type="evidence" value="ECO:0007669"/>
    <property type="project" value="InterPro"/>
</dbReference>
<keyword evidence="3" id="KW-1185">Reference proteome</keyword>
<dbReference type="PANTHER" id="PTHR28066:SF1">
    <property type="entry name" value="SMALL RIBOSOMAL SUBUNIT PROTEIN MS37"/>
    <property type="match status" value="1"/>
</dbReference>
<sequence>MSAKDKVFRLPPLPKLRVRHPDKQQPQPCLAVMSALLGCWASQGQMAEGCAKLEESLRVCMDTQAKVPHRKSTINYHLARLYPKLSGPKKR</sequence>
<gene>
    <name evidence="2" type="ORF">BJ508DRAFT_417235</name>
</gene>
<dbReference type="STRING" id="1160509.A0A3N4I5M1"/>
<protein>
    <recommendedName>
        <fullName evidence="1">Small ribosomal subunit protein mS37</fullName>
    </recommendedName>
</protein>
<dbReference type="PANTHER" id="PTHR28066">
    <property type="entry name" value="37S RIBOSOMAL PROTEIN MRP10, MITOCHONDRIAL"/>
    <property type="match status" value="1"/>
</dbReference>
<proteinExistence type="inferred from homology"/>
<name>A0A3N4I5M1_ASCIM</name>
<dbReference type="GO" id="GO:0005763">
    <property type="term" value="C:mitochondrial small ribosomal subunit"/>
    <property type="evidence" value="ECO:0007669"/>
    <property type="project" value="TreeGrafter"/>
</dbReference>